<keyword evidence="3" id="KW-1185">Reference proteome</keyword>
<feature type="region of interest" description="Disordered" evidence="1">
    <location>
        <begin position="1"/>
        <end position="72"/>
    </location>
</feature>
<comment type="caution">
    <text evidence="2">The sequence shown here is derived from an EMBL/GenBank/DDBJ whole genome shotgun (WGS) entry which is preliminary data.</text>
</comment>
<proteinExistence type="predicted"/>
<feature type="region of interest" description="Disordered" evidence="1">
    <location>
        <begin position="201"/>
        <end position="225"/>
    </location>
</feature>
<name>A0A401VZ61_STREY</name>
<evidence type="ECO:0000256" key="1">
    <source>
        <dbReference type="SAM" id="MobiDB-lite"/>
    </source>
</evidence>
<dbReference type="Proteomes" id="UP000286746">
    <property type="component" value="Unassembled WGS sequence"/>
</dbReference>
<gene>
    <name evidence="2" type="ORF">GKJPGBOP_01960</name>
</gene>
<dbReference type="EMBL" id="BHZD01000001">
    <property type="protein sequence ID" value="GCD42301.1"/>
    <property type="molecule type" value="Genomic_DNA"/>
</dbReference>
<dbReference type="AlphaFoldDB" id="A0A401VZ61"/>
<sequence>MTDGDEGAPPAGEQPPPQPDGRPGGRDDDARAARDGRTADGDGTPEEKPRLDAPKGSPLGGAGEAGGARTAREARTSLHIEGDSQIFDGNTFYQTQVRIGTDDVFVDGPVPDEEMERLERVYCPPPGYDAMEVRLRRTHLLALCGEHGTGRTSTGLALLRDIATGVSRLDPATALDSVGQEKFETGRGYLLELPAEDAGVVPAASGGSGRDGGDGAGNGAGPHPSDLHLDRLSALLAQRGAYGVLVVGAGDFADRLVRGRYGAQCTPPPAGEVLKQHVEDSLSDVGPELCRLALRNAERPDVKQALGLDALRPGEAARFAGHLAAHARGDADDAQLLAQCATFAPRQAREWLAGADRPGTLPEALPALRAAALRLSLAAFNGSAESLVTEAAELLAWELAVTLDPQYAPGRPLFTAKTEARLAAARAVPEQVVEDLGDAAIPVRAMRFQGRRLATAVLYEAWDGYHNVRGPLTRWLRSLCDDQRPQVWVRAAVAAGILCARDYLYGFSEVLLPLARADSPVQQMAAATALAETSRDPQVRPAVRGLLREWARGDDRSACETAAFTHGYGMAAGSVAESLDELARIGCREDGGKPADAASYSVVRLLAGPEPEVVLRRLARWLGDPRQVRQNLALMVVLRALSTRTSHLWGLQGDSRVQESYGSWPLAAALVAAHPDRAPWLADLVHSTLNTARAGVAAQEEMGGWMRRAAKDPRQLDVLCGFLPRLVEGRRDRDRLLQLIARLERDGDEPLAPRAAARMRAAVRTQAELEGEGRR</sequence>
<evidence type="ECO:0000313" key="2">
    <source>
        <dbReference type="EMBL" id="GCD42301.1"/>
    </source>
</evidence>
<feature type="compositionally biased region" description="Basic and acidic residues" evidence="1">
    <location>
        <begin position="23"/>
        <end position="53"/>
    </location>
</feature>
<reference evidence="2 3" key="1">
    <citation type="submission" date="2018-11" db="EMBL/GenBank/DDBJ databases">
        <title>Whole genome sequence of Streptomyces paromomycinus NBRC 15454(T).</title>
        <authorList>
            <person name="Komaki H."/>
            <person name="Tamura T."/>
        </authorList>
    </citation>
    <scope>NUCLEOTIDE SEQUENCE [LARGE SCALE GENOMIC DNA]</scope>
    <source>
        <strain evidence="2 3">NBRC 15454</strain>
    </source>
</reference>
<accession>A0A401VZ61</accession>
<organism evidence="2 3">
    <name type="scientific">Streptomyces paromomycinus</name>
    <name type="common">Streptomyces rimosus subsp. paromomycinus</name>
    <dbReference type="NCBI Taxonomy" id="92743"/>
    <lineage>
        <taxon>Bacteria</taxon>
        <taxon>Bacillati</taxon>
        <taxon>Actinomycetota</taxon>
        <taxon>Actinomycetes</taxon>
        <taxon>Kitasatosporales</taxon>
        <taxon>Streptomycetaceae</taxon>
        <taxon>Streptomyces</taxon>
    </lineage>
</organism>
<feature type="compositionally biased region" description="Gly residues" evidence="1">
    <location>
        <begin position="206"/>
        <end position="220"/>
    </location>
</feature>
<evidence type="ECO:0000313" key="3">
    <source>
        <dbReference type="Proteomes" id="UP000286746"/>
    </source>
</evidence>
<protein>
    <submittedName>
        <fullName evidence="2">Uncharacterized protein</fullName>
    </submittedName>
</protein>
<dbReference type="RefSeq" id="WP_125053714.1">
    <property type="nucleotide sequence ID" value="NZ_BHZD01000001.1"/>
</dbReference>